<keyword evidence="6" id="KW-1185">Reference proteome</keyword>
<accession>A0ABW7FI69</accession>
<dbReference type="RefSeq" id="WP_394397353.1">
    <property type="nucleotide sequence ID" value="NZ_JBIGHW010000004.1"/>
</dbReference>
<evidence type="ECO:0000259" key="3">
    <source>
        <dbReference type="Pfam" id="PF25973"/>
    </source>
</evidence>
<dbReference type="PANTHER" id="PTHR30469:SF15">
    <property type="entry name" value="HLYD FAMILY OF SECRETION PROTEINS"/>
    <property type="match status" value="1"/>
</dbReference>
<feature type="chain" id="PRO_5046520244" evidence="2">
    <location>
        <begin position="29"/>
        <end position="364"/>
    </location>
</feature>
<dbReference type="Gene3D" id="1.10.287.470">
    <property type="entry name" value="Helix hairpin bin"/>
    <property type="match status" value="1"/>
</dbReference>
<evidence type="ECO:0000259" key="4">
    <source>
        <dbReference type="Pfam" id="PF25975"/>
    </source>
</evidence>
<dbReference type="Gene3D" id="2.40.420.20">
    <property type="match status" value="1"/>
</dbReference>
<feature type="domain" description="CzcB-like barrel-sandwich hybrid" evidence="3">
    <location>
        <begin position="80"/>
        <end position="208"/>
    </location>
</feature>
<gene>
    <name evidence="5" type="ORF">ACG0Z3_10155</name>
</gene>
<dbReference type="PANTHER" id="PTHR30469">
    <property type="entry name" value="MULTIDRUG RESISTANCE PROTEIN MDTA"/>
    <property type="match status" value="1"/>
</dbReference>
<dbReference type="Pfam" id="PF25973">
    <property type="entry name" value="BSH_CzcB"/>
    <property type="match status" value="1"/>
</dbReference>
<dbReference type="EMBL" id="JBIGHW010000004">
    <property type="protein sequence ID" value="MFG6441040.1"/>
    <property type="molecule type" value="Genomic_DNA"/>
</dbReference>
<dbReference type="SUPFAM" id="SSF111369">
    <property type="entry name" value="HlyD-like secretion proteins"/>
    <property type="match status" value="1"/>
</dbReference>
<dbReference type="Pfam" id="PF25975">
    <property type="entry name" value="CzcB_C"/>
    <property type="match status" value="1"/>
</dbReference>
<protein>
    <submittedName>
        <fullName evidence="5">Efflux RND transporter periplasmic adaptor subunit</fullName>
    </submittedName>
</protein>
<keyword evidence="2" id="KW-0732">Signal</keyword>
<proteinExistence type="inferred from homology"/>
<sequence length="364" mass="38053">MKTSNTLTLLSAAVAVAGALLSITLASAAPTADTPGERAALSVAVTRLTAGTLPQRIAANGNIAAWQEASIGAEANGLRLVDVRANVGDTVRRGQMLASFAPETVQADLALRRAAVAEARVALAEAAANARRAQTLQDTGALSAQQIEQQLAAEAAAQARLDAAQAAEALERLRLAQTRVVAPDDGVISARSAAVGAVVPAGQELFRLVRGQRLEWRAEVPAGELARLKDAHAVRVTLPDGRVVQGRLRQLAPLVDVQTRNGLAYVDLPQAGTARAGMFAQGEFELGSSRSMTLPRSAVQVREGFHVVFRVGSDSRALQTKVDVGRQAGDRIEIVRGLQGDERVVASGVAFLSDNDLVRVVGQP</sequence>
<evidence type="ECO:0000313" key="6">
    <source>
        <dbReference type="Proteomes" id="UP001606301"/>
    </source>
</evidence>
<organism evidence="5 6">
    <name type="scientific">Pelomonas margarita</name>
    <dbReference type="NCBI Taxonomy" id="3299031"/>
    <lineage>
        <taxon>Bacteria</taxon>
        <taxon>Pseudomonadati</taxon>
        <taxon>Pseudomonadota</taxon>
        <taxon>Betaproteobacteria</taxon>
        <taxon>Burkholderiales</taxon>
        <taxon>Sphaerotilaceae</taxon>
        <taxon>Roseateles</taxon>
    </lineage>
</organism>
<dbReference type="InterPro" id="IPR058647">
    <property type="entry name" value="BSH_CzcB-like"/>
</dbReference>
<comment type="caution">
    <text evidence="5">The sequence shown here is derived from an EMBL/GenBank/DDBJ whole genome shotgun (WGS) entry which is preliminary data.</text>
</comment>
<comment type="similarity">
    <text evidence="1">Belongs to the membrane fusion protein (MFP) (TC 8.A.1) family.</text>
</comment>
<feature type="domain" description="CzcB-like C-terminal circularly permuted SH3-like" evidence="4">
    <location>
        <begin position="293"/>
        <end position="348"/>
    </location>
</feature>
<reference evidence="5 6" key="1">
    <citation type="submission" date="2024-08" db="EMBL/GenBank/DDBJ databases">
        <authorList>
            <person name="Lu H."/>
        </authorList>
    </citation>
    <scope>NUCLEOTIDE SEQUENCE [LARGE SCALE GENOMIC DNA]</scope>
    <source>
        <strain evidence="5 6">LKC17W</strain>
    </source>
</reference>
<dbReference type="NCBIfam" id="TIGR01730">
    <property type="entry name" value="RND_mfp"/>
    <property type="match status" value="1"/>
</dbReference>
<evidence type="ECO:0000313" key="5">
    <source>
        <dbReference type="EMBL" id="MFG6441040.1"/>
    </source>
</evidence>
<dbReference type="InterPro" id="IPR058649">
    <property type="entry name" value="CzcB_C"/>
</dbReference>
<dbReference type="Gene3D" id="2.40.50.100">
    <property type="match status" value="1"/>
</dbReference>
<dbReference type="InterPro" id="IPR006143">
    <property type="entry name" value="RND_pump_MFP"/>
</dbReference>
<evidence type="ECO:0000256" key="1">
    <source>
        <dbReference type="ARBA" id="ARBA00009477"/>
    </source>
</evidence>
<evidence type="ECO:0000256" key="2">
    <source>
        <dbReference type="SAM" id="SignalP"/>
    </source>
</evidence>
<name>A0ABW7FI69_9BURK</name>
<dbReference type="Gene3D" id="2.40.30.170">
    <property type="match status" value="1"/>
</dbReference>
<dbReference type="Proteomes" id="UP001606301">
    <property type="component" value="Unassembled WGS sequence"/>
</dbReference>
<feature type="signal peptide" evidence="2">
    <location>
        <begin position="1"/>
        <end position="28"/>
    </location>
</feature>